<dbReference type="AlphaFoldDB" id="A0A136J8J6"/>
<evidence type="ECO:0000313" key="3">
    <source>
        <dbReference type="Proteomes" id="UP000070501"/>
    </source>
</evidence>
<organism evidence="2 3">
    <name type="scientific">Microdochium bolleyi</name>
    <dbReference type="NCBI Taxonomy" id="196109"/>
    <lineage>
        <taxon>Eukaryota</taxon>
        <taxon>Fungi</taxon>
        <taxon>Dikarya</taxon>
        <taxon>Ascomycota</taxon>
        <taxon>Pezizomycotina</taxon>
        <taxon>Sordariomycetes</taxon>
        <taxon>Xylariomycetidae</taxon>
        <taxon>Xylariales</taxon>
        <taxon>Microdochiaceae</taxon>
        <taxon>Microdochium</taxon>
    </lineage>
</organism>
<dbReference type="InParanoid" id="A0A136J8J6"/>
<protein>
    <submittedName>
        <fullName evidence="2">Uncharacterized protein</fullName>
    </submittedName>
</protein>
<gene>
    <name evidence="2" type="ORF">Micbo1qcDRAFT_161516</name>
</gene>
<feature type="region of interest" description="Disordered" evidence="1">
    <location>
        <begin position="1"/>
        <end position="23"/>
    </location>
</feature>
<dbReference type="EMBL" id="KQ964248">
    <property type="protein sequence ID" value="KXJ93500.1"/>
    <property type="molecule type" value="Genomic_DNA"/>
</dbReference>
<keyword evidence="3" id="KW-1185">Reference proteome</keyword>
<accession>A0A136J8J6</accession>
<name>A0A136J8J6_9PEZI</name>
<proteinExistence type="predicted"/>
<evidence type="ECO:0000256" key="1">
    <source>
        <dbReference type="SAM" id="MobiDB-lite"/>
    </source>
</evidence>
<feature type="non-terminal residue" evidence="2">
    <location>
        <position position="65"/>
    </location>
</feature>
<sequence length="65" mass="7278">MSAHVGGGPGNSDEDASKRAQEYQRWVARQERQRKSVKARLQDGFGTAYQKVIIEGVLRQKPLPP</sequence>
<dbReference type="Proteomes" id="UP000070501">
    <property type="component" value="Unassembled WGS sequence"/>
</dbReference>
<reference evidence="3" key="1">
    <citation type="submission" date="2016-02" db="EMBL/GenBank/DDBJ databases">
        <title>Draft genome sequence of Microdochium bolleyi, a fungal endophyte of beachgrass.</title>
        <authorList>
            <consortium name="DOE Joint Genome Institute"/>
            <person name="David A.S."/>
            <person name="May G."/>
            <person name="Haridas S."/>
            <person name="Lim J."/>
            <person name="Wang M."/>
            <person name="Labutti K."/>
            <person name="Lipzen A."/>
            <person name="Barry K."/>
            <person name="Grigoriev I.V."/>
        </authorList>
    </citation>
    <scope>NUCLEOTIDE SEQUENCE [LARGE SCALE GENOMIC DNA]</scope>
    <source>
        <strain evidence="3">J235TASD1</strain>
    </source>
</reference>
<feature type="compositionally biased region" description="Gly residues" evidence="1">
    <location>
        <begin position="1"/>
        <end position="10"/>
    </location>
</feature>
<evidence type="ECO:0000313" key="2">
    <source>
        <dbReference type="EMBL" id="KXJ93500.1"/>
    </source>
</evidence>